<feature type="chain" id="PRO_5020289670" description="SH3 domain-containing protein" evidence="2">
    <location>
        <begin position="26"/>
        <end position="233"/>
    </location>
</feature>
<evidence type="ECO:0000256" key="1">
    <source>
        <dbReference type="SAM" id="Phobius"/>
    </source>
</evidence>
<evidence type="ECO:0000256" key="2">
    <source>
        <dbReference type="SAM" id="SignalP"/>
    </source>
</evidence>
<feature type="transmembrane region" description="Helical" evidence="1">
    <location>
        <begin position="192"/>
        <end position="213"/>
    </location>
</feature>
<comment type="caution">
    <text evidence="3">The sequence shown here is derived from an EMBL/GenBank/DDBJ whole genome shotgun (WGS) entry which is preliminary data.</text>
</comment>
<dbReference type="RefSeq" id="WP_129225744.1">
    <property type="nucleotide sequence ID" value="NZ_SDOZ01000002.1"/>
</dbReference>
<keyword evidence="2" id="KW-0732">Signal</keyword>
<keyword evidence="4" id="KW-1185">Reference proteome</keyword>
<evidence type="ECO:0000313" key="4">
    <source>
        <dbReference type="Proteomes" id="UP000291269"/>
    </source>
</evidence>
<name>A0A4Q2KCC9_9FIRM</name>
<accession>A0A4Q2KCC9</accession>
<proteinExistence type="predicted"/>
<gene>
    <name evidence="3" type="ORF">ESZ91_07520</name>
</gene>
<dbReference type="AlphaFoldDB" id="A0A4Q2KCC9"/>
<evidence type="ECO:0008006" key="5">
    <source>
        <dbReference type="Google" id="ProtNLM"/>
    </source>
</evidence>
<keyword evidence="1" id="KW-0472">Membrane</keyword>
<protein>
    <recommendedName>
        <fullName evidence="5">SH3 domain-containing protein</fullName>
    </recommendedName>
</protein>
<keyword evidence="1" id="KW-0812">Transmembrane</keyword>
<reference evidence="3 4" key="1">
    <citation type="journal article" date="2019" name="Gut">
        <title>Antibiotics-induced monodominance of a novel gut bacterial order.</title>
        <authorList>
            <person name="Hildebrand F."/>
            <person name="Moitinho-Silva L."/>
            <person name="Blasche S."/>
            <person name="Jahn M.T."/>
            <person name="Gossmann T.I."/>
            <person name="Heuerta-Cepas J."/>
            <person name="Hercog R."/>
            <person name="Luetge M."/>
            <person name="Bahram M."/>
            <person name="Pryszlak A."/>
            <person name="Alves R.J."/>
            <person name="Waszak S.M."/>
            <person name="Zhu A."/>
            <person name="Ye L."/>
            <person name="Costea P.I."/>
            <person name="Aalvink S."/>
            <person name="Belzer C."/>
            <person name="Forslund S.K."/>
            <person name="Sunagawa S."/>
            <person name="Hentschel U."/>
            <person name="Merten C."/>
            <person name="Patil K.R."/>
            <person name="Benes V."/>
            <person name="Bork P."/>
        </authorList>
    </citation>
    <scope>NUCLEOTIDE SEQUENCE [LARGE SCALE GENOMIC DNA]</scope>
    <source>
        <strain evidence="3 4">HDS1380</strain>
    </source>
</reference>
<dbReference type="EMBL" id="SDOZ01000002">
    <property type="protein sequence ID" value="RXZ62235.1"/>
    <property type="molecule type" value="Genomic_DNA"/>
</dbReference>
<feature type="signal peptide" evidence="2">
    <location>
        <begin position="1"/>
        <end position="25"/>
    </location>
</feature>
<evidence type="ECO:0000313" key="3">
    <source>
        <dbReference type="EMBL" id="RXZ62235.1"/>
    </source>
</evidence>
<keyword evidence="1" id="KW-1133">Transmembrane helix</keyword>
<sequence>MKKLIFPLLLAMLLIPFAAARTAYADDTQSYARIESEGVYLYGSPDESDGLFTLPRTYFVQILGETAQFYYVSYLTDRSDYKAVKGYCKKTEIVPVDYTPVTPFLEYKITVTYSVDGSFLPDDPLSTFTAEVVYYGEFNFGTSVYYYVNRDGAFGYVPAKSCSKPEYPVNTEHTEVNKPDTGQGTISAQGNAVRIVLICTLAVFAVGAVYFLFRPQKTAKKPRDPFYDENENY</sequence>
<dbReference type="Proteomes" id="UP000291269">
    <property type="component" value="Unassembled WGS sequence"/>
</dbReference>
<organism evidence="3 4">
    <name type="scientific">Candidatus Borkfalkia ceftriaxoniphila</name>
    <dbReference type="NCBI Taxonomy" id="2508949"/>
    <lineage>
        <taxon>Bacteria</taxon>
        <taxon>Bacillati</taxon>
        <taxon>Bacillota</taxon>
        <taxon>Clostridia</taxon>
        <taxon>Christensenellales</taxon>
        <taxon>Christensenellaceae</taxon>
        <taxon>Candidatus Borkfalkia</taxon>
    </lineage>
</organism>